<accession>E3MXS0</accession>
<reference evidence="17" key="1">
    <citation type="submission" date="2007-07" db="EMBL/GenBank/DDBJ databases">
        <title>PCAP assembly of the Caenorhabditis remanei genome.</title>
        <authorList>
            <consortium name="The Caenorhabditis remanei Sequencing Consortium"/>
            <person name="Wilson R.K."/>
        </authorList>
    </citation>
    <scope>NUCLEOTIDE SEQUENCE [LARGE SCALE GENOMIC DNA]</scope>
    <source>
        <strain evidence="17">PB4641</strain>
    </source>
</reference>
<keyword evidence="6" id="KW-0808">Transferase</keyword>
<dbReference type="GO" id="GO:0004674">
    <property type="term" value="F:protein serine/threonine kinase activity"/>
    <property type="evidence" value="ECO:0007669"/>
    <property type="project" value="UniProtKB-KW"/>
</dbReference>
<comment type="catalytic activity">
    <reaction evidence="11">
        <text>L-threonyl-[protein] + ATP = O-phospho-L-threonyl-[protein] + ADP + H(+)</text>
        <dbReference type="Rhea" id="RHEA:46608"/>
        <dbReference type="Rhea" id="RHEA-COMP:11060"/>
        <dbReference type="Rhea" id="RHEA-COMP:11605"/>
        <dbReference type="ChEBI" id="CHEBI:15378"/>
        <dbReference type="ChEBI" id="CHEBI:30013"/>
        <dbReference type="ChEBI" id="CHEBI:30616"/>
        <dbReference type="ChEBI" id="CHEBI:61977"/>
        <dbReference type="ChEBI" id="CHEBI:456216"/>
        <dbReference type="EC" id="2.7.11.1"/>
    </reaction>
</comment>
<dbReference type="InterPro" id="IPR011009">
    <property type="entry name" value="Kinase-like_dom_sf"/>
</dbReference>
<evidence type="ECO:0000256" key="13">
    <source>
        <dbReference type="PROSITE-ProRule" id="PRU10141"/>
    </source>
</evidence>
<gene>
    <name evidence="17" type="primary">Cre-mak-2</name>
    <name evidence="17" type="ORF">CRE_26704</name>
</gene>
<organism evidence="18">
    <name type="scientific">Caenorhabditis remanei</name>
    <name type="common">Caenorhabditis vulgaris</name>
    <dbReference type="NCBI Taxonomy" id="31234"/>
    <lineage>
        <taxon>Eukaryota</taxon>
        <taxon>Metazoa</taxon>
        <taxon>Ecdysozoa</taxon>
        <taxon>Nematoda</taxon>
        <taxon>Chromadorea</taxon>
        <taxon>Rhabditida</taxon>
        <taxon>Rhabditina</taxon>
        <taxon>Rhabditomorpha</taxon>
        <taxon>Rhabditoidea</taxon>
        <taxon>Rhabditidae</taxon>
        <taxon>Peloderinae</taxon>
        <taxon>Caenorhabditis</taxon>
    </lineage>
</organism>
<evidence type="ECO:0000256" key="10">
    <source>
        <dbReference type="ARBA" id="ARBA00022842"/>
    </source>
</evidence>
<dbReference type="GO" id="GO:0008361">
    <property type="term" value="P:regulation of cell size"/>
    <property type="evidence" value="ECO:0007669"/>
    <property type="project" value="UniProtKB-ARBA"/>
</dbReference>
<dbReference type="Gene3D" id="1.10.510.10">
    <property type="entry name" value="Transferase(Phosphotransferase) domain 1"/>
    <property type="match status" value="1"/>
</dbReference>
<name>E3MXS0_CAERE</name>
<evidence type="ECO:0000259" key="16">
    <source>
        <dbReference type="PROSITE" id="PS50011"/>
    </source>
</evidence>
<proteinExistence type="inferred from homology"/>
<keyword evidence="18" id="KW-1185">Reference proteome</keyword>
<evidence type="ECO:0000256" key="3">
    <source>
        <dbReference type="ARBA" id="ARBA00012513"/>
    </source>
</evidence>
<dbReference type="GO" id="GO:0005524">
    <property type="term" value="F:ATP binding"/>
    <property type="evidence" value="ECO:0007669"/>
    <property type="project" value="UniProtKB-UniRule"/>
</dbReference>
<protein>
    <recommendedName>
        <fullName evidence="3">non-specific serine/threonine protein kinase</fullName>
        <ecNumber evidence="3">2.7.11.1</ecNumber>
    </recommendedName>
</protein>
<dbReference type="InterPro" id="IPR027442">
    <property type="entry name" value="MAPKAPK_C"/>
</dbReference>
<keyword evidence="8" id="KW-0418">Kinase</keyword>
<dbReference type="SUPFAM" id="SSF56112">
    <property type="entry name" value="Protein kinase-like (PK-like)"/>
    <property type="match status" value="1"/>
</dbReference>
<dbReference type="InParanoid" id="E3MXS0"/>
<dbReference type="InterPro" id="IPR008271">
    <property type="entry name" value="Ser/Thr_kinase_AS"/>
</dbReference>
<keyword evidence="7 13" id="KW-0547">Nucleotide-binding</keyword>
<dbReference type="Gene3D" id="3.30.200.20">
    <property type="entry name" value="Phosphorylase Kinase, domain 1"/>
    <property type="match status" value="1"/>
</dbReference>
<dbReference type="FunFam" id="1.10.510.10:FF:000571">
    <property type="entry name" value="Maternal embryonic leucine zipper kinase"/>
    <property type="match status" value="1"/>
</dbReference>
<dbReference type="PANTHER" id="PTHR24347">
    <property type="entry name" value="SERINE/THREONINE-PROTEIN KINASE"/>
    <property type="match status" value="1"/>
</dbReference>
<dbReference type="GO" id="GO:0019901">
    <property type="term" value="F:protein kinase binding"/>
    <property type="evidence" value="ECO:0007669"/>
    <property type="project" value="UniProtKB-ARBA"/>
</dbReference>
<evidence type="ECO:0000256" key="12">
    <source>
        <dbReference type="ARBA" id="ARBA00048679"/>
    </source>
</evidence>
<evidence type="ECO:0000313" key="17">
    <source>
        <dbReference type="EMBL" id="EFP11771.1"/>
    </source>
</evidence>
<evidence type="ECO:0000256" key="6">
    <source>
        <dbReference type="ARBA" id="ARBA00022679"/>
    </source>
</evidence>
<dbReference type="FunCoup" id="E3MXS0">
    <property type="interactions" value="1989"/>
</dbReference>
<keyword evidence="4 14" id="KW-0723">Serine/threonine-protein kinase</keyword>
<comment type="similarity">
    <text evidence="2">Belongs to the protein kinase superfamily. CAMK Ser/Thr protein kinase family.</text>
</comment>
<evidence type="ECO:0000256" key="15">
    <source>
        <dbReference type="SAM" id="MobiDB-lite"/>
    </source>
</evidence>
<feature type="compositionally biased region" description="Basic and acidic residues" evidence="15">
    <location>
        <begin position="413"/>
        <end position="424"/>
    </location>
</feature>
<evidence type="ECO:0000256" key="11">
    <source>
        <dbReference type="ARBA" id="ARBA00047899"/>
    </source>
</evidence>
<dbReference type="FunFam" id="4.10.1170.10:FF:000001">
    <property type="entry name" value="MAP kinase-activated protein kinase 3"/>
    <property type="match status" value="1"/>
</dbReference>
<dbReference type="InterPro" id="IPR000719">
    <property type="entry name" value="Prot_kinase_dom"/>
</dbReference>
<dbReference type="STRING" id="31234.E3MXS0"/>
<dbReference type="EMBL" id="DS268493">
    <property type="protein sequence ID" value="EFP11771.1"/>
    <property type="molecule type" value="Genomic_DNA"/>
</dbReference>
<dbReference type="GO" id="GO:0035095">
    <property type="term" value="P:behavioral response to nicotine"/>
    <property type="evidence" value="ECO:0007669"/>
    <property type="project" value="UniProtKB-ARBA"/>
</dbReference>
<dbReference type="OMA" id="PSPEWDC"/>
<evidence type="ECO:0000256" key="2">
    <source>
        <dbReference type="ARBA" id="ARBA00006692"/>
    </source>
</evidence>
<dbReference type="eggNOG" id="KOG0604">
    <property type="taxonomic scope" value="Eukaryota"/>
</dbReference>
<evidence type="ECO:0000256" key="9">
    <source>
        <dbReference type="ARBA" id="ARBA00022840"/>
    </source>
</evidence>
<evidence type="ECO:0000256" key="4">
    <source>
        <dbReference type="ARBA" id="ARBA00022527"/>
    </source>
</evidence>
<dbReference type="Proteomes" id="UP000008281">
    <property type="component" value="Unassembled WGS sequence"/>
</dbReference>
<keyword evidence="5" id="KW-0597">Phosphoprotein</keyword>
<keyword evidence="9 13" id="KW-0067">ATP-binding</keyword>
<feature type="binding site" evidence="13">
    <location>
        <position position="111"/>
    </location>
    <ligand>
        <name>ATP</name>
        <dbReference type="ChEBI" id="CHEBI:30616"/>
    </ligand>
</feature>
<evidence type="ECO:0000256" key="7">
    <source>
        <dbReference type="ARBA" id="ARBA00022741"/>
    </source>
</evidence>
<dbReference type="SMART" id="SM00220">
    <property type="entry name" value="S_TKc"/>
    <property type="match status" value="1"/>
</dbReference>
<dbReference type="AlphaFoldDB" id="E3MXS0"/>
<dbReference type="OrthoDB" id="40902at2759"/>
<keyword evidence="10" id="KW-0460">Magnesium</keyword>
<dbReference type="HOGENOM" id="CLU_000288_63_0_1"/>
<dbReference type="FunFam" id="3.30.200.20:FF:000156">
    <property type="entry name" value="MAP kinase-activated protein kinase 3"/>
    <property type="match status" value="1"/>
</dbReference>
<sequence>MSMSPNPLRFNSNPLFSDIPLTHSLTEIQSENTHTNYSRIGCCLSSEKSPAEKSKPPDEIMAFHEYPVTQDYRISRKVRVTVAVGVVLGVGINGKVVECENRATQEKYALKVLRDTEKARREVELHVMASGHPHIVSIHDVYKNSYNGVDCLLVVMENMKGGELFARIQERGQKAFTEREAAGIVNEICSAVAHLHRMSIAHRDLKPENLLYCTPAASAALKLTDFGFAKKTDESEPQGLKTACFTPYYCAPEVLGTEKYDKSCDLWSVGVIMYILLCGYPPFYSQHGQPMSPGMKAKIKSGQYTFPSPEWDCVSEAAKDLIRKLLRTEPTERITIEQTMEHKWISHYRKVPDTPLFTSSNLCEQKEQWVDVQDEMEATLASMRVGPENIQIKSLGDSNNKLLAKRRKGGASPKDEPMDDIKEEKDEEEERMLS</sequence>
<dbReference type="PROSITE" id="PS50011">
    <property type="entry name" value="PROTEIN_KINASE_DOM"/>
    <property type="match status" value="1"/>
</dbReference>
<feature type="compositionally biased region" description="Acidic residues" evidence="15">
    <location>
        <begin position="425"/>
        <end position="434"/>
    </location>
</feature>
<feature type="region of interest" description="Disordered" evidence="15">
    <location>
        <begin position="393"/>
        <end position="434"/>
    </location>
</feature>
<comment type="catalytic activity">
    <reaction evidence="12">
        <text>L-seryl-[protein] + ATP = O-phospho-L-seryl-[protein] + ADP + H(+)</text>
        <dbReference type="Rhea" id="RHEA:17989"/>
        <dbReference type="Rhea" id="RHEA-COMP:9863"/>
        <dbReference type="Rhea" id="RHEA-COMP:11604"/>
        <dbReference type="ChEBI" id="CHEBI:15378"/>
        <dbReference type="ChEBI" id="CHEBI:29999"/>
        <dbReference type="ChEBI" id="CHEBI:30616"/>
        <dbReference type="ChEBI" id="CHEBI:83421"/>
        <dbReference type="ChEBI" id="CHEBI:456216"/>
        <dbReference type="EC" id="2.7.11.1"/>
    </reaction>
</comment>
<dbReference type="PROSITE" id="PS00108">
    <property type="entry name" value="PROTEIN_KINASE_ST"/>
    <property type="match status" value="1"/>
</dbReference>
<evidence type="ECO:0000256" key="14">
    <source>
        <dbReference type="RuleBase" id="RU000304"/>
    </source>
</evidence>
<evidence type="ECO:0000256" key="5">
    <source>
        <dbReference type="ARBA" id="ARBA00022553"/>
    </source>
</evidence>
<dbReference type="Gene3D" id="4.10.1170.10">
    <property type="entry name" value="MAP kinase activated protein kinase 2"/>
    <property type="match status" value="1"/>
</dbReference>
<evidence type="ECO:0000256" key="8">
    <source>
        <dbReference type="ARBA" id="ARBA00022777"/>
    </source>
</evidence>
<dbReference type="PROSITE" id="PS00107">
    <property type="entry name" value="PROTEIN_KINASE_ATP"/>
    <property type="match status" value="1"/>
</dbReference>
<dbReference type="CDD" id="cd14089">
    <property type="entry name" value="STKc_MAPKAPK"/>
    <property type="match status" value="1"/>
</dbReference>
<dbReference type="EC" id="2.7.11.1" evidence="3"/>
<dbReference type="Pfam" id="PF00069">
    <property type="entry name" value="Pkinase"/>
    <property type="match status" value="1"/>
</dbReference>
<dbReference type="InterPro" id="IPR017441">
    <property type="entry name" value="Protein_kinase_ATP_BS"/>
</dbReference>
<feature type="domain" description="Protein kinase" evidence="16">
    <location>
        <begin position="82"/>
        <end position="345"/>
    </location>
</feature>
<evidence type="ECO:0000256" key="1">
    <source>
        <dbReference type="ARBA" id="ARBA00001946"/>
    </source>
</evidence>
<evidence type="ECO:0000313" key="18">
    <source>
        <dbReference type="Proteomes" id="UP000008281"/>
    </source>
</evidence>
<comment type="cofactor">
    <cofactor evidence="1">
        <name>Mg(2+)</name>
        <dbReference type="ChEBI" id="CHEBI:18420"/>
    </cofactor>
</comment>